<proteinExistence type="inferred from homology"/>
<dbReference type="InterPro" id="IPR001282">
    <property type="entry name" value="G6P_DH"/>
</dbReference>
<dbReference type="GO" id="GO:0005829">
    <property type="term" value="C:cytosol"/>
    <property type="evidence" value="ECO:0007669"/>
    <property type="project" value="TreeGrafter"/>
</dbReference>
<dbReference type="EC" id="1.1.1.49" evidence="7"/>
<dbReference type="SUPFAM" id="SSF55347">
    <property type="entry name" value="Glyceraldehyde-3-phosphate dehydrogenase-like, C-terminal domain"/>
    <property type="match status" value="1"/>
</dbReference>
<protein>
    <recommendedName>
        <fullName evidence="7">Glucose-6-phosphate 1-dehydrogenase</fullName>
        <shortName evidence="7">G6PD</shortName>
        <ecNumber evidence="7">1.1.1.49</ecNumber>
    </recommendedName>
</protein>
<evidence type="ECO:0000256" key="1">
    <source>
        <dbReference type="ARBA" id="ARBA00004937"/>
    </source>
</evidence>
<dbReference type="NCBIfam" id="NF009492">
    <property type="entry name" value="PRK12853.1-3"/>
    <property type="match status" value="1"/>
</dbReference>
<dbReference type="Pfam" id="PF02781">
    <property type="entry name" value="G6PD_C"/>
    <property type="match status" value="1"/>
</dbReference>
<dbReference type="PIRSF" id="PIRSF000110">
    <property type="entry name" value="G6PD"/>
    <property type="match status" value="1"/>
</dbReference>
<comment type="catalytic activity">
    <reaction evidence="7">
        <text>D-glucose 6-phosphate + NADP(+) = 6-phospho-D-glucono-1,5-lactone + NADPH + H(+)</text>
        <dbReference type="Rhea" id="RHEA:15841"/>
        <dbReference type="ChEBI" id="CHEBI:15378"/>
        <dbReference type="ChEBI" id="CHEBI:57783"/>
        <dbReference type="ChEBI" id="CHEBI:57955"/>
        <dbReference type="ChEBI" id="CHEBI:58349"/>
        <dbReference type="ChEBI" id="CHEBI:61548"/>
        <dbReference type="EC" id="1.1.1.49"/>
    </reaction>
</comment>
<gene>
    <name evidence="7 10" type="primary">zwf</name>
    <name evidence="10" type="ORF">CFR71_01860</name>
</gene>
<feature type="binding site" evidence="7">
    <location>
        <position position="219"/>
    </location>
    <ligand>
        <name>substrate</name>
    </ligand>
</feature>
<comment type="similarity">
    <text evidence="2 7">Belongs to the glucose-6-phosphate dehydrogenase family.</text>
</comment>
<keyword evidence="3 7" id="KW-0313">Glucose metabolism</keyword>
<evidence type="ECO:0000256" key="3">
    <source>
        <dbReference type="ARBA" id="ARBA00022526"/>
    </source>
</evidence>
<dbReference type="GO" id="GO:0050661">
    <property type="term" value="F:NADP binding"/>
    <property type="evidence" value="ECO:0007669"/>
    <property type="project" value="UniProtKB-UniRule"/>
</dbReference>
<keyword evidence="6 7" id="KW-0119">Carbohydrate metabolism</keyword>
<dbReference type="PANTHER" id="PTHR23429:SF0">
    <property type="entry name" value="GLUCOSE-6-PHOSPHATE 1-DEHYDROGENASE"/>
    <property type="match status" value="1"/>
</dbReference>
<feature type="domain" description="Glucose-6-phosphate dehydrogenase C-terminal" evidence="9">
    <location>
        <begin position="193"/>
        <end position="488"/>
    </location>
</feature>
<evidence type="ECO:0000313" key="10">
    <source>
        <dbReference type="EMBL" id="PYD77228.1"/>
    </source>
</evidence>
<accession>A0A318QIQ2</accession>
<organism evidence="10 11">
    <name type="scientific">Novacetimonas pomaceti</name>
    <dbReference type="NCBI Taxonomy" id="2021998"/>
    <lineage>
        <taxon>Bacteria</taxon>
        <taxon>Pseudomonadati</taxon>
        <taxon>Pseudomonadota</taxon>
        <taxon>Alphaproteobacteria</taxon>
        <taxon>Acetobacterales</taxon>
        <taxon>Acetobacteraceae</taxon>
        <taxon>Novacetimonas</taxon>
    </lineage>
</organism>
<dbReference type="NCBIfam" id="TIGR00871">
    <property type="entry name" value="zwf"/>
    <property type="match status" value="1"/>
</dbReference>
<feature type="binding site" evidence="7">
    <location>
        <position position="50"/>
    </location>
    <ligand>
        <name>NADP(+)</name>
        <dbReference type="ChEBI" id="CHEBI:58349"/>
    </ligand>
</feature>
<feature type="binding site" evidence="7">
    <location>
        <position position="343"/>
    </location>
    <ligand>
        <name>substrate</name>
    </ligand>
</feature>
<comment type="caution">
    <text evidence="7">Lacks conserved residue(s) required for the propagation of feature annotation.</text>
</comment>
<evidence type="ECO:0000259" key="8">
    <source>
        <dbReference type="Pfam" id="PF00479"/>
    </source>
</evidence>
<evidence type="ECO:0000256" key="7">
    <source>
        <dbReference type="HAMAP-Rule" id="MF_00966"/>
    </source>
</evidence>
<sequence length="492" mass="55487">MAHLPPVDTFDYIVFGGTGDLTMRKLLPALYYRFRDGQIPDDARIIATARSPLSREEYQGRAKQALHDHVAADALEASTVARFIDLLYYVSLNGAEVQSHWSDLKTLLDTKPDSRIRVYYLATSPALYGQICENLSKHGLITDQSRVVLEKPIGTDLQSANAINDSVGQHFPENHIFRIDHYLGKETVQNLIALRFANPVFERLWTSDAIDYVQITAAETVGVEGRGAYYDKSGALRDMIQNHLLQVLCLVAMDPPVSLDADSVRNEKLKVLHALKPIEPSEVAIYTSRGQYMRGKINGQTVGSYVEDLGEGVTSETETFVALKTEILSWRWGNVPFYLRSGKRMAEKCSEVVIQFKAAPWTIFTNRPAPNRLIIRIQPDEGVMLSVSTKDPTPTDSLTLREADINIEFEKAFNIRYPDSYERLLLDVVRGDPILFIRRDEVEAAWKWIDPILQGWSKNEAPLEPYPAGTWGPEGARNLLAQSGHLWHEDMK</sequence>
<evidence type="ECO:0000256" key="4">
    <source>
        <dbReference type="ARBA" id="ARBA00022857"/>
    </source>
</evidence>
<dbReference type="Proteomes" id="UP000247609">
    <property type="component" value="Unassembled WGS sequence"/>
</dbReference>
<evidence type="ECO:0000313" key="11">
    <source>
        <dbReference type="Proteomes" id="UP000247609"/>
    </source>
</evidence>
<dbReference type="UniPathway" id="UPA00115">
    <property type="reaction ID" value="UER00408"/>
</dbReference>
<comment type="pathway">
    <text evidence="1 7">Carbohydrate degradation; pentose phosphate pathway; D-ribulose 5-phosphate from D-glucose 6-phosphate (oxidative stage): step 1/3.</text>
</comment>
<comment type="function">
    <text evidence="7">Catalyzes the oxidation of glucose 6-phosphate to 6-phosphogluconolactone.</text>
</comment>
<dbReference type="AlphaFoldDB" id="A0A318QIQ2"/>
<dbReference type="PROSITE" id="PS00069">
    <property type="entry name" value="G6P_DEHYDROGENASE"/>
    <property type="match status" value="1"/>
</dbReference>
<evidence type="ECO:0000256" key="5">
    <source>
        <dbReference type="ARBA" id="ARBA00023002"/>
    </source>
</evidence>
<dbReference type="PRINTS" id="PR00079">
    <property type="entry name" value="G6PDHDRGNASE"/>
</dbReference>
<dbReference type="GO" id="GO:0004345">
    <property type="term" value="F:glucose-6-phosphate dehydrogenase activity"/>
    <property type="evidence" value="ECO:0007669"/>
    <property type="project" value="UniProtKB-UniRule"/>
</dbReference>
<dbReference type="InterPro" id="IPR022675">
    <property type="entry name" value="G6P_DH_C"/>
</dbReference>
<dbReference type="GO" id="GO:0006006">
    <property type="term" value="P:glucose metabolic process"/>
    <property type="evidence" value="ECO:0007669"/>
    <property type="project" value="UniProtKB-KW"/>
</dbReference>
<comment type="caution">
    <text evidence="10">The sequence shown here is derived from an EMBL/GenBank/DDBJ whole genome shotgun (WGS) entry which is preliminary data.</text>
</comment>
<keyword evidence="4 7" id="KW-0521">NADP</keyword>
<feature type="binding site" evidence="7">
    <location>
        <position position="348"/>
    </location>
    <ligand>
        <name>substrate</name>
    </ligand>
</feature>
<feature type="active site" description="Proton acceptor" evidence="7">
    <location>
        <position position="243"/>
    </location>
</feature>
<evidence type="ECO:0000259" key="9">
    <source>
        <dbReference type="Pfam" id="PF02781"/>
    </source>
</evidence>
<reference evidence="10 11" key="1">
    <citation type="submission" date="2017-07" db="EMBL/GenBank/DDBJ databases">
        <title>A draft genome sequence of Komagataeibacter sp. T5K1.</title>
        <authorList>
            <person name="Skraban J."/>
            <person name="Cleenwerck I."/>
            <person name="Vandamme P."/>
            <person name="Trcek J."/>
        </authorList>
    </citation>
    <scope>NUCLEOTIDE SEQUENCE [LARGE SCALE GENOMIC DNA]</scope>
    <source>
        <strain evidence="10 11">T5K1</strain>
    </source>
</reference>
<feature type="binding site" evidence="7">
    <location>
        <position position="238"/>
    </location>
    <ligand>
        <name>substrate</name>
    </ligand>
</feature>
<feature type="binding site" evidence="7">
    <location>
        <position position="151"/>
    </location>
    <ligand>
        <name>NADP(+)</name>
        <dbReference type="ChEBI" id="CHEBI:58349"/>
    </ligand>
</feature>
<keyword evidence="5 7" id="KW-0560">Oxidoreductase</keyword>
<dbReference type="Gene3D" id="3.40.50.720">
    <property type="entry name" value="NAD(P)-binding Rossmann-like Domain"/>
    <property type="match status" value="1"/>
</dbReference>
<evidence type="ECO:0000256" key="2">
    <source>
        <dbReference type="ARBA" id="ARBA00009975"/>
    </source>
</evidence>
<dbReference type="EMBL" id="NOXG01000001">
    <property type="protein sequence ID" value="PYD77228.1"/>
    <property type="molecule type" value="Genomic_DNA"/>
</dbReference>
<dbReference type="HAMAP" id="MF_00966">
    <property type="entry name" value="G6PD"/>
    <property type="match status" value="1"/>
</dbReference>
<dbReference type="InterPro" id="IPR036291">
    <property type="entry name" value="NAD(P)-bd_dom_sf"/>
</dbReference>
<dbReference type="InterPro" id="IPR019796">
    <property type="entry name" value="G6P_DH_AS"/>
</dbReference>
<name>A0A318QIQ2_9PROT</name>
<dbReference type="InterPro" id="IPR022674">
    <property type="entry name" value="G6P_DH_NAD-bd"/>
</dbReference>
<feature type="domain" description="Glucose-6-phosphate dehydrogenase NAD-binding" evidence="8">
    <location>
        <begin position="13"/>
        <end position="190"/>
    </location>
</feature>
<feature type="binding site" evidence="7">
    <location>
        <position position="185"/>
    </location>
    <ligand>
        <name>substrate</name>
    </ligand>
</feature>
<dbReference type="Pfam" id="PF00479">
    <property type="entry name" value="G6PD_N"/>
    <property type="match status" value="1"/>
</dbReference>
<dbReference type="GO" id="GO:0009051">
    <property type="term" value="P:pentose-phosphate shunt, oxidative branch"/>
    <property type="evidence" value="ECO:0007669"/>
    <property type="project" value="TreeGrafter"/>
</dbReference>
<feature type="binding site" evidence="7">
    <location>
        <position position="181"/>
    </location>
    <ligand>
        <name>substrate</name>
    </ligand>
</feature>
<evidence type="ECO:0000256" key="6">
    <source>
        <dbReference type="ARBA" id="ARBA00023277"/>
    </source>
</evidence>
<dbReference type="SUPFAM" id="SSF51735">
    <property type="entry name" value="NAD(P)-binding Rossmann-fold domains"/>
    <property type="match status" value="1"/>
</dbReference>
<dbReference type="RefSeq" id="WP_110526288.1">
    <property type="nucleotide sequence ID" value="NZ_JAHRDT010000003.1"/>
</dbReference>
<dbReference type="PANTHER" id="PTHR23429">
    <property type="entry name" value="GLUCOSE-6-PHOSPHATE 1-DEHYDROGENASE G6PD"/>
    <property type="match status" value="1"/>
</dbReference>
<dbReference type="Gene3D" id="3.30.360.10">
    <property type="entry name" value="Dihydrodipicolinate Reductase, domain 2"/>
    <property type="match status" value="1"/>
</dbReference>